<feature type="region of interest" description="Disordered" evidence="1">
    <location>
        <begin position="35"/>
        <end position="138"/>
    </location>
</feature>
<sequence>MGELYLKRGNVEQDVNWSFRRIRHETYVLSRKQQNVMNQGDENGIRSCLEMQSGRRKGRKRRVEDGKRRVENGKRRVENEKRHVENQRNRVENGKRRDQNGTGRDQNRTRRDQNGTEWFVDRKRQTEKSLEGSCSNDF</sequence>
<protein>
    <submittedName>
        <fullName evidence="2">Uncharacterized protein</fullName>
    </submittedName>
</protein>
<dbReference type="Proteomes" id="UP000887013">
    <property type="component" value="Unassembled WGS sequence"/>
</dbReference>
<gene>
    <name evidence="2" type="ORF">NPIL_22891</name>
</gene>
<reference evidence="2" key="1">
    <citation type="submission" date="2020-08" db="EMBL/GenBank/DDBJ databases">
        <title>Multicomponent nature underlies the extraordinary mechanical properties of spider dragline silk.</title>
        <authorList>
            <person name="Kono N."/>
            <person name="Nakamura H."/>
            <person name="Mori M."/>
            <person name="Yoshida Y."/>
            <person name="Ohtoshi R."/>
            <person name="Malay A.D."/>
            <person name="Moran D.A.P."/>
            <person name="Tomita M."/>
            <person name="Numata K."/>
            <person name="Arakawa K."/>
        </authorList>
    </citation>
    <scope>NUCLEOTIDE SEQUENCE</scope>
</reference>
<dbReference type="AlphaFoldDB" id="A0A8X6TV20"/>
<accession>A0A8X6TV20</accession>
<feature type="compositionally biased region" description="Basic and acidic residues" evidence="1">
    <location>
        <begin position="62"/>
        <end position="130"/>
    </location>
</feature>
<evidence type="ECO:0000313" key="2">
    <source>
        <dbReference type="EMBL" id="GFT49313.1"/>
    </source>
</evidence>
<comment type="caution">
    <text evidence="2">The sequence shown here is derived from an EMBL/GenBank/DDBJ whole genome shotgun (WGS) entry which is preliminary data.</text>
</comment>
<keyword evidence="3" id="KW-1185">Reference proteome</keyword>
<organism evidence="2 3">
    <name type="scientific">Nephila pilipes</name>
    <name type="common">Giant wood spider</name>
    <name type="synonym">Nephila maculata</name>
    <dbReference type="NCBI Taxonomy" id="299642"/>
    <lineage>
        <taxon>Eukaryota</taxon>
        <taxon>Metazoa</taxon>
        <taxon>Ecdysozoa</taxon>
        <taxon>Arthropoda</taxon>
        <taxon>Chelicerata</taxon>
        <taxon>Arachnida</taxon>
        <taxon>Araneae</taxon>
        <taxon>Araneomorphae</taxon>
        <taxon>Entelegynae</taxon>
        <taxon>Araneoidea</taxon>
        <taxon>Nephilidae</taxon>
        <taxon>Nephila</taxon>
    </lineage>
</organism>
<name>A0A8X6TV20_NEPPI</name>
<evidence type="ECO:0000313" key="3">
    <source>
        <dbReference type="Proteomes" id="UP000887013"/>
    </source>
</evidence>
<proteinExistence type="predicted"/>
<evidence type="ECO:0000256" key="1">
    <source>
        <dbReference type="SAM" id="MobiDB-lite"/>
    </source>
</evidence>
<dbReference type="EMBL" id="BMAW01016496">
    <property type="protein sequence ID" value="GFT49313.1"/>
    <property type="molecule type" value="Genomic_DNA"/>
</dbReference>